<dbReference type="KEGG" id="str:Sterm_1418"/>
<name>D1AHP6_SEBTE</name>
<accession>D1AHP6</accession>
<protein>
    <submittedName>
        <fullName evidence="1">Uncharacterized protein</fullName>
    </submittedName>
</protein>
<gene>
    <name evidence="1" type="ordered locus">Sterm_1418</name>
</gene>
<sequence length="68" mass="8007">MFIEITDYVNSIRQDNYIDTEQIEAIQKLPSKIQIFLKSGSLLYLEPGGWEKTNEELNRILQCWRSGE</sequence>
<dbReference type="Proteomes" id="UP000000845">
    <property type="component" value="Chromosome"/>
</dbReference>
<organism evidence="1 2">
    <name type="scientific">Sebaldella termitidis (strain ATCC 33386 / NCTC 11300)</name>
    <dbReference type="NCBI Taxonomy" id="526218"/>
    <lineage>
        <taxon>Bacteria</taxon>
        <taxon>Fusobacteriati</taxon>
        <taxon>Fusobacteriota</taxon>
        <taxon>Fusobacteriia</taxon>
        <taxon>Fusobacteriales</taxon>
        <taxon>Leptotrichiaceae</taxon>
        <taxon>Sebaldella</taxon>
    </lineage>
</organism>
<dbReference type="HOGENOM" id="CLU_2791588_0_0_0"/>
<keyword evidence="2" id="KW-1185">Reference proteome</keyword>
<evidence type="ECO:0000313" key="1">
    <source>
        <dbReference type="EMBL" id="ACZ08280.1"/>
    </source>
</evidence>
<proteinExistence type="predicted"/>
<reference evidence="2" key="1">
    <citation type="submission" date="2009-09" db="EMBL/GenBank/DDBJ databases">
        <title>The complete chromosome of Sebaldella termitidis ATCC 33386.</title>
        <authorList>
            <consortium name="US DOE Joint Genome Institute (JGI-PGF)"/>
            <person name="Lucas S."/>
            <person name="Copeland A."/>
            <person name="Lapidus A."/>
            <person name="Glavina del Rio T."/>
            <person name="Dalin E."/>
            <person name="Tice H."/>
            <person name="Bruce D."/>
            <person name="Goodwin L."/>
            <person name="Pitluck S."/>
            <person name="Kyrpides N."/>
            <person name="Mavromatis K."/>
            <person name="Ivanova N."/>
            <person name="Mikhailova N."/>
            <person name="Sims D."/>
            <person name="Meincke L."/>
            <person name="Brettin T."/>
            <person name="Detter J.C."/>
            <person name="Han C."/>
            <person name="Larimer F."/>
            <person name="Land M."/>
            <person name="Hauser L."/>
            <person name="Markowitz V."/>
            <person name="Cheng J.F."/>
            <person name="Hugenholtz P."/>
            <person name="Woyke T."/>
            <person name="Wu D."/>
            <person name="Eisen J.A."/>
        </authorList>
    </citation>
    <scope>NUCLEOTIDE SEQUENCE [LARGE SCALE GENOMIC DNA]</scope>
    <source>
        <strain evidence="2">ATCC 33386 / NCTC 11300</strain>
    </source>
</reference>
<dbReference type="STRING" id="526218.Sterm_1418"/>
<dbReference type="EMBL" id="CP001739">
    <property type="protein sequence ID" value="ACZ08280.1"/>
    <property type="molecule type" value="Genomic_DNA"/>
</dbReference>
<reference evidence="1 2" key="2">
    <citation type="journal article" date="2010" name="Stand. Genomic Sci.">
        <title>Complete genome sequence of Sebaldella termitidis type strain (NCTC 11300).</title>
        <authorList>
            <person name="Harmon-Smith M."/>
            <person name="Celia L."/>
            <person name="Chertkov O."/>
            <person name="Lapidus A."/>
            <person name="Copeland A."/>
            <person name="Glavina Del Rio T."/>
            <person name="Nolan M."/>
            <person name="Lucas S."/>
            <person name="Tice H."/>
            <person name="Cheng J.F."/>
            <person name="Han C."/>
            <person name="Detter J.C."/>
            <person name="Bruce D."/>
            <person name="Goodwin L."/>
            <person name="Pitluck S."/>
            <person name="Pati A."/>
            <person name="Liolios K."/>
            <person name="Ivanova N."/>
            <person name="Mavromatis K."/>
            <person name="Mikhailova N."/>
            <person name="Chen A."/>
            <person name="Palaniappan K."/>
            <person name="Land M."/>
            <person name="Hauser L."/>
            <person name="Chang Y.J."/>
            <person name="Jeffries C.D."/>
            <person name="Brettin T."/>
            <person name="Goker M."/>
            <person name="Beck B."/>
            <person name="Bristow J."/>
            <person name="Eisen J.A."/>
            <person name="Markowitz V."/>
            <person name="Hugenholtz P."/>
            <person name="Kyrpides N.C."/>
            <person name="Klenk H.P."/>
            <person name="Chen F."/>
        </authorList>
    </citation>
    <scope>NUCLEOTIDE SEQUENCE [LARGE SCALE GENOMIC DNA]</scope>
    <source>
        <strain evidence="2">ATCC 33386 / NCTC 11300</strain>
    </source>
</reference>
<dbReference type="RefSeq" id="WP_012860876.1">
    <property type="nucleotide sequence ID" value="NC_013517.1"/>
</dbReference>
<evidence type="ECO:0000313" key="2">
    <source>
        <dbReference type="Proteomes" id="UP000000845"/>
    </source>
</evidence>
<dbReference type="AlphaFoldDB" id="D1AHP6"/>